<dbReference type="AlphaFoldDB" id="A0A848FAE9"/>
<gene>
    <name evidence="2" type="ORF">HHL10_10545</name>
</gene>
<protein>
    <submittedName>
        <fullName evidence="2">Uncharacterized protein</fullName>
    </submittedName>
</protein>
<comment type="caution">
    <text evidence="2">The sequence shown here is derived from an EMBL/GenBank/DDBJ whole genome shotgun (WGS) entry which is preliminary data.</text>
</comment>
<feature type="region of interest" description="Disordered" evidence="1">
    <location>
        <begin position="1"/>
        <end position="20"/>
    </location>
</feature>
<proteinExistence type="predicted"/>
<accession>A0A848FAE9</accession>
<dbReference type="RefSeq" id="WP_169160329.1">
    <property type="nucleotide sequence ID" value="NZ_JABBFW010000006.1"/>
</dbReference>
<dbReference type="Proteomes" id="UP000574067">
    <property type="component" value="Unassembled WGS sequence"/>
</dbReference>
<evidence type="ECO:0000313" key="3">
    <source>
        <dbReference type="Proteomes" id="UP000574067"/>
    </source>
</evidence>
<keyword evidence="3" id="KW-1185">Reference proteome</keyword>
<evidence type="ECO:0000256" key="1">
    <source>
        <dbReference type="SAM" id="MobiDB-lite"/>
    </source>
</evidence>
<reference evidence="2 3" key="1">
    <citation type="submission" date="2020-04" db="EMBL/GenBank/DDBJ databases">
        <title>Azohydromonas sp. isolated from soil.</title>
        <authorList>
            <person name="Dahal R.H."/>
        </authorList>
    </citation>
    <scope>NUCLEOTIDE SEQUENCE [LARGE SCALE GENOMIC DNA]</scope>
    <source>
        <strain evidence="2 3">G-1-1-14</strain>
    </source>
</reference>
<evidence type="ECO:0000313" key="2">
    <source>
        <dbReference type="EMBL" id="NML15419.1"/>
    </source>
</evidence>
<name>A0A848FAE9_9BURK</name>
<sequence>MGKEHSIRQGAQGPRERWTLDAGSADVARLDIPADALRERHFELDCRFAVRRRADAAEAWHELRVSVDGALRWSRRVDSAEGSDSLDYRFSLRLPPGRPLRLLATTAVQGVQRVSLVLDAVEE</sequence>
<dbReference type="EMBL" id="JABBFW010000006">
    <property type="protein sequence ID" value="NML15419.1"/>
    <property type="molecule type" value="Genomic_DNA"/>
</dbReference>
<organism evidence="2 3">
    <name type="scientific">Azohydromonas caseinilytica</name>
    <dbReference type="NCBI Taxonomy" id="2728836"/>
    <lineage>
        <taxon>Bacteria</taxon>
        <taxon>Pseudomonadati</taxon>
        <taxon>Pseudomonadota</taxon>
        <taxon>Betaproteobacteria</taxon>
        <taxon>Burkholderiales</taxon>
        <taxon>Sphaerotilaceae</taxon>
        <taxon>Azohydromonas</taxon>
    </lineage>
</organism>